<dbReference type="Gene3D" id="3.40.50.2300">
    <property type="match status" value="1"/>
</dbReference>
<dbReference type="GO" id="GO:0019629">
    <property type="term" value="P:propionate catabolic process, 2-methylcitrate cycle"/>
    <property type="evidence" value="ECO:0007669"/>
    <property type="project" value="InterPro"/>
</dbReference>
<evidence type="ECO:0000256" key="5">
    <source>
        <dbReference type="ARBA" id="ARBA00023163"/>
    </source>
</evidence>
<sequence length="535" mass="56969">MPERTAVDVSHSRPAIWTVSVTRLARLFSEVSPEFDAQASIQSINLGFEQAVEAIQRKLRHERCDAVIAAGSNGAYLKSRLPVPVVLVRPTGFELMAALARAKRMANRVAVVTYQHEYSEFTAFARSFGLEIEQRSFVTSEDARDAVSELAAAGVGAIVGTGMVADFADTAGLRGVLLYSAASARTAFETALDITSAGRALGHQLARRSPAASGKRPSPAARPLLVGDSAAMQGVRAQIGHFAATEASVLVTGETGTGKELVARSLHMASPRARRPLVAVNCGALAESLFEAELFGYEEGAFTGARRGGRVGLIESANGGTLFLDEIGDLPLAMQSRLLRVLEGREVLRVGASRPVEVDIRVVAATHRDLAAMVAAGEFRQDLYFRLNVLRIALPALRDRPADISELAAHLLSELAGDQPPQLAPEALVTLQQYSWPGNVRELRNVLERGFLLSAASGRPLDVACLQVCAPELTAPAVGGETAAHAPEAARQGPPSRDALLAMLQRCQGHRGRTAAALGVSRSTLWRWMQQAGLS</sequence>
<dbReference type="CDD" id="cd00009">
    <property type="entry name" value="AAA"/>
    <property type="match status" value="1"/>
</dbReference>
<dbReference type="InterPro" id="IPR009057">
    <property type="entry name" value="Homeodomain-like_sf"/>
</dbReference>
<dbReference type="InterPro" id="IPR010524">
    <property type="entry name" value="Sig_transdc_resp-reg_PrpR_N"/>
</dbReference>
<name>A0A363ULH3_9GAMM</name>
<keyword evidence="1" id="KW-0547">Nucleotide-binding</keyword>
<comment type="caution">
    <text evidence="7">The sequence shown here is derived from an EMBL/GenBank/DDBJ whole genome shotgun (WGS) entry which is preliminary data.</text>
</comment>
<proteinExistence type="predicted"/>
<dbReference type="InterPro" id="IPR025662">
    <property type="entry name" value="Sigma_54_int_dom_ATP-bd_1"/>
</dbReference>
<dbReference type="Pfam" id="PF25601">
    <property type="entry name" value="AAA_lid_14"/>
    <property type="match status" value="1"/>
</dbReference>
<evidence type="ECO:0000256" key="3">
    <source>
        <dbReference type="ARBA" id="ARBA00023015"/>
    </source>
</evidence>
<keyword evidence="2" id="KW-0067">ATP-binding</keyword>
<evidence type="ECO:0000313" key="7">
    <source>
        <dbReference type="EMBL" id="PWN56261.1"/>
    </source>
</evidence>
<dbReference type="GO" id="GO:0006355">
    <property type="term" value="P:regulation of DNA-templated transcription"/>
    <property type="evidence" value="ECO:0007669"/>
    <property type="project" value="InterPro"/>
</dbReference>
<dbReference type="PROSITE" id="PS00675">
    <property type="entry name" value="SIGMA54_INTERACT_1"/>
    <property type="match status" value="1"/>
</dbReference>
<dbReference type="InterPro" id="IPR058031">
    <property type="entry name" value="AAA_lid_NorR"/>
</dbReference>
<dbReference type="SUPFAM" id="SSF52540">
    <property type="entry name" value="P-loop containing nucleoside triphosphate hydrolases"/>
    <property type="match status" value="1"/>
</dbReference>
<dbReference type="InterPro" id="IPR027417">
    <property type="entry name" value="P-loop_NTPase"/>
</dbReference>
<dbReference type="InterPro" id="IPR012704">
    <property type="entry name" value="Sig_transdc_resp-reg_PrpR"/>
</dbReference>
<dbReference type="GO" id="GO:0043565">
    <property type="term" value="F:sequence-specific DNA binding"/>
    <property type="evidence" value="ECO:0007669"/>
    <property type="project" value="InterPro"/>
</dbReference>
<dbReference type="SUPFAM" id="SSF46689">
    <property type="entry name" value="Homeodomain-like"/>
    <property type="match status" value="1"/>
</dbReference>
<feature type="domain" description="Sigma-54 factor interaction" evidence="6">
    <location>
        <begin position="225"/>
        <end position="452"/>
    </location>
</feature>
<dbReference type="Pfam" id="PF02954">
    <property type="entry name" value="HTH_8"/>
    <property type="match status" value="1"/>
</dbReference>
<dbReference type="FunFam" id="3.40.50.300:FF:000006">
    <property type="entry name" value="DNA-binding transcriptional regulator NtrC"/>
    <property type="match status" value="1"/>
</dbReference>
<dbReference type="SMART" id="SM00382">
    <property type="entry name" value="AAA"/>
    <property type="match status" value="1"/>
</dbReference>
<evidence type="ECO:0000313" key="8">
    <source>
        <dbReference type="Proteomes" id="UP000251800"/>
    </source>
</evidence>
<dbReference type="InterPro" id="IPR002078">
    <property type="entry name" value="Sigma_54_int"/>
</dbReference>
<dbReference type="InterPro" id="IPR003593">
    <property type="entry name" value="AAA+_ATPase"/>
</dbReference>
<dbReference type="SUPFAM" id="SSF159800">
    <property type="entry name" value="PrpR receptor domain-like"/>
    <property type="match status" value="1"/>
</dbReference>
<dbReference type="RefSeq" id="WP_109720032.1">
    <property type="nucleotide sequence ID" value="NZ_QEQK01000006.1"/>
</dbReference>
<dbReference type="OrthoDB" id="9804019at2"/>
<keyword evidence="8" id="KW-1185">Reference proteome</keyword>
<organism evidence="7 8">
    <name type="scientific">Abyssibacter profundi</name>
    <dbReference type="NCBI Taxonomy" id="2182787"/>
    <lineage>
        <taxon>Bacteria</taxon>
        <taxon>Pseudomonadati</taxon>
        <taxon>Pseudomonadota</taxon>
        <taxon>Gammaproteobacteria</taxon>
        <taxon>Chromatiales</taxon>
        <taxon>Oceanococcaceae</taxon>
        <taxon>Abyssibacter</taxon>
    </lineage>
</organism>
<dbReference type="Gene3D" id="3.40.50.300">
    <property type="entry name" value="P-loop containing nucleotide triphosphate hydrolases"/>
    <property type="match status" value="1"/>
</dbReference>
<reference evidence="7 8" key="1">
    <citation type="submission" date="2018-05" db="EMBL/GenBank/DDBJ databases">
        <title>Abyssibacter profundi OUC007T gen. nov., sp. nov, a marine bacterium isolated from seawater of the Mariana Trench.</title>
        <authorList>
            <person name="Zhou S."/>
        </authorList>
    </citation>
    <scope>NUCLEOTIDE SEQUENCE [LARGE SCALE GENOMIC DNA]</scope>
    <source>
        <strain evidence="7 8">OUC007</strain>
    </source>
</reference>
<dbReference type="Gene3D" id="1.10.10.60">
    <property type="entry name" value="Homeodomain-like"/>
    <property type="match status" value="1"/>
</dbReference>
<dbReference type="InterPro" id="IPR025944">
    <property type="entry name" value="Sigma_54_int_dom_CS"/>
</dbReference>
<dbReference type="PROSITE" id="PS50045">
    <property type="entry name" value="SIGMA54_INTERACT_4"/>
    <property type="match status" value="1"/>
</dbReference>
<protein>
    <submittedName>
        <fullName evidence="7">Propionate catabolism operon regulatory protein PrpR</fullName>
    </submittedName>
</protein>
<keyword evidence="3" id="KW-0805">Transcription regulation</keyword>
<dbReference type="Pfam" id="PF06506">
    <property type="entry name" value="PrpR_N"/>
    <property type="match status" value="1"/>
</dbReference>
<evidence type="ECO:0000256" key="1">
    <source>
        <dbReference type="ARBA" id="ARBA00022741"/>
    </source>
</evidence>
<dbReference type="PANTHER" id="PTHR32071">
    <property type="entry name" value="TRANSCRIPTIONAL REGULATORY PROTEIN"/>
    <property type="match status" value="1"/>
</dbReference>
<dbReference type="InterPro" id="IPR025943">
    <property type="entry name" value="Sigma_54_int_dom_ATP-bd_2"/>
</dbReference>
<keyword evidence="5" id="KW-0804">Transcription</keyword>
<dbReference type="GO" id="GO:0000156">
    <property type="term" value="F:phosphorelay response regulator activity"/>
    <property type="evidence" value="ECO:0007669"/>
    <property type="project" value="InterPro"/>
</dbReference>
<keyword evidence="4" id="KW-0238">DNA-binding</keyword>
<dbReference type="InterPro" id="IPR002197">
    <property type="entry name" value="HTH_Fis"/>
</dbReference>
<dbReference type="NCBIfam" id="TIGR02329">
    <property type="entry name" value="propionate_PrpR"/>
    <property type="match status" value="1"/>
</dbReference>
<evidence type="ECO:0000256" key="4">
    <source>
        <dbReference type="ARBA" id="ARBA00023125"/>
    </source>
</evidence>
<accession>A0A363ULH3</accession>
<dbReference type="Proteomes" id="UP000251800">
    <property type="component" value="Unassembled WGS sequence"/>
</dbReference>
<dbReference type="PROSITE" id="PS00688">
    <property type="entry name" value="SIGMA54_INTERACT_3"/>
    <property type="match status" value="1"/>
</dbReference>
<dbReference type="Gene3D" id="1.10.8.60">
    <property type="match status" value="1"/>
</dbReference>
<dbReference type="AlphaFoldDB" id="A0A363ULH3"/>
<evidence type="ECO:0000256" key="2">
    <source>
        <dbReference type="ARBA" id="ARBA00022840"/>
    </source>
</evidence>
<evidence type="ECO:0000259" key="6">
    <source>
        <dbReference type="PROSITE" id="PS50045"/>
    </source>
</evidence>
<dbReference type="EMBL" id="QEQK01000006">
    <property type="protein sequence ID" value="PWN56261.1"/>
    <property type="molecule type" value="Genomic_DNA"/>
</dbReference>
<gene>
    <name evidence="7" type="primary">prpR</name>
    <name evidence="7" type="ORF">DEH80_08305</name>
</gene>
<dbReference type="PANTHER" id="PTHR32071:SF81">
    <property type="entry name" value="PROPIONATE CATABOLISM OPERON REGULATORY PROTEIN"/>
    <property type="match status" value="1"/>
</dbReference>
<dbReference type="PROSITE" id="PS00676">
    <property type="entry name" value="SIGMA54_INTERACT_2"/>
    <property type="match status" value="1"/>
</dbReference>
<dbReference type="GO" id="GO:0005737">
    <property type="term" value="C:cytoplasm"/>
    <property type="evidence" value="ECO:0007669"/>
    <property type="project" value="InterPro"/>
</dbReference>
<dbReference type="GO" id="GO:0005524">
    <property type="term" value="F:ATP binding"/>
    <property type="evidence" value="ECO:0007669"/>
    <property type="project" value="UniProtKB-KW"/>
</dbReference>
<dbReference type="Pfam" id="PF00158">
    <property type="entry name" value="Sigma54_activat"/>
    <property type="match status" value="1"/>
</dbReference>